<dbReference type="OrthoDB" id="1164622at2759"/>
<evidence type="ECO:0000313" key="3">
    <source>
        <dbReference type="Proteomes" id="UP000585474"/>
    </source>
</evidence>
<protein>
    <submittedName>
        <fullName evidence="2">Uncharacterized protein</fullName>
    </submittedName>
</protein>
<dbReference type="EMBL" id="BJWL01000011">
    <property type="protein sequence ID" value="GFY95698.1"/>
    <property type="molecule type" value="Genomic_DNA"/>
</dbReference>
<evidence type="ECO:0000256" key="1">
    <source>
        <dbReference type="SAM" id="MobiDB-lite"/>
    </source>
</evidence>
<accession>A0A7J0FAH0</accession>
<keyword evidence="3" id="KW-1185">Reference proteome</keyword>
<organism evidence="2 3">
    <name type="scientific">Actinidia rufa</name>
    <dbReference type="NCBI Taxonomy" id="165716"/>
    <lineage>
        <taxon>Eukaryota</taxon>
        <taxon>Viridiplantae</taxon>
        <taxon>Streptophyta</taxon>
        <taxon>Embryophyta</taxon>
        <taxon>Tracheophyta</taxon>
        <taxon>Spermatophyta</taxon>
        <taxon>Magnoliopsida</taxon>
        <taxon>eudicotyledons</taxon>
        <taxon>Gunneridae</taxon>
        <taxon>Pentapetalae</taxon>
        <taxon>asterids</taxon>
        <taxon>Ericales</taxon>
        <taxon>Actinidiaceae</taxon>
        <taxon>Actinidia</taxon>
    </lineage>
</organism>
<gene>
    <name evidence="2" type="ORF">Acr_11g0000040</name>
</gene>
<feature type="region of interest" description="Disordered" evidence="1">
    <location>
        <begin position="159"/>
        <end position="215"/>
    </location>
</feature>
<name>A0A7J0FAH0_9ERIC</name>
<dbReference type="AlphaFoldDB" id="A0A7J0FAH0"/>
<sequence>MIEAKEIASTMEIEPVFIEKHVIRRKKQFDENVGEEASLSSEESFRVNYFLFVVDKALSSLESRFKQFQRYEKIWGFLFDVKKLNALIGQCLLEHCTKLEDVLKHEGQFDIDEKDLFSELKILKDCLPRKTMKPVVIEIWASNQQSILLGFLGTGPRTIKGRHAQTNENKQPGRGRSKPLRRGGQTNVMTADGVMGRVRGSRRDPRKDERESRKGQFPCIERILVEMEILSTLPRPRARRRQYFGSGRSDEYFEGGSGELSGDDLARSHGLVLPRSRGFGDRRLAF</sequence>
<feature type="compositionally biased region" description="Basic and acidic residues" evidence="1">
    <location>
        <begin position="201"/>
        <end position="214"/>
    </location>
</feature>
<dbReference type="Proteomes" id="UP000585474">
    <property type="component" value="Unassembled WGS sequence"/>
</dbReference>
<evidence type="ECO:0000313" key="2">
    <source>
        <dbReference type="EMBL" id="GFY95698.1"/>
    </source>
</evidence>
<reference evidence="2 3" key="1">
    <citation type="submission" date="2019-07" db="EMBL/GenBank/DDBJ databases">
        <title>De Novo Assembly of kiwifruit Actinidia rufa.</title>
        <authorList>
            <person name="Sugita-Konishi S."/>
            <person name="Sato K."/>
            <person name="Mori E."/>
            <person name="Abe Y."/>
            <person name="Kisaki G."/>
            <person name="Hamano K."/>
            <person name="Suezawa K."/>
            <person name="Otani M."/>
            <person name="Fukuda T."/>
            <person name="Manabe T."/>
            <person name="Gomi K."/>
            <person name="Tabuchi M."/>
            <person name="Akimitsu K."/>
            <person name="Kataoka I."/>
        </authorList>
    </citation>
    <scope>NUCLEOTIDE SEQUENCE [LARGE SCALE GENOMIC DNA]</scope>
    <source>
        <strain evidence="3">cv. Fuchu</strain>
    </source>
</reference>
<proteinExistence type="predicted"/>
<comment type="caution">
    <text evidence="2">The sequence shown here is derived from an EMBL/GenBank/DDBJ whole genome shotgun (WGS) entry which is preliminary data.</text>
</comment>